<feature type="non-terminal residue" evidence="1">
    <location>
        <position position="96"/>
    </location>
</feature>
<proteinExistence type="predicted"/>
<name>A0A392N3B6_9FABA</name>
<organism evidence="1 2">
    <name type="scientific">Trifolium medium</name>
    <dbReference type="NCBI Taxonomy" id="97028"/>
    <lineage>
        <taxon>Eukaryota</taxon>
        <taxon>Viridiplantae</taxon>
        <taxon>Streptophyta</taxon>
        <taxon>Embryophyta</taxon>
        <taxon>Tracheophyta</taxon>
        <taxon>Spermatophyta</taxon>
        <taxon>Magnoliopsida</taxon>
        <taxon>eudicotyledons</taxon>
        <taxon>Gunneridae</taxon>
        <taxon>Pentapetalae</taxon>
        <taxon>rosids</taxon>
        <taxon>fabids</taxon>
        <taxon>Fabales</taxon>
        <taxon>Fabaceae</taxon>
        <taxon>Papilionoideae</taxon>
        <taxon>50 kb inversion clade</taxon>
        <taxon>NPAAA clade</taxon>
        <taxon>Hologalegina</taxon>
        <taxon>IRL clade</taxon>
        <taxon>Trifolieae</taxon>
        <taxon>Trifolium</taxon>
    </lineage>
</organism>
<evidence type="ECO:0000313" key="1">
    <source>
        <dbReference type="EMBL" id="MCH94221.1"/>
    </source>
</evidence>
<dbReference type="EMBL" id="LXQA010026812">
    <property type="protein sequence ID" value="MCH94221.1"/>
    <property type="molecule type" value="Genomic_DNA"/>
</dbReference>
<accession>A0A392N3B6</accession>
<dbReference type="Proteomes" id="UP000265520">
    <property type="component" value="Unassembled WGS sequence"/>
</dbReference>
<evidence type="ECO:0000313" key="2">
    <source>
        <dbReference type="Proteomes" id="UP000265520"/>
    </source>
</evidence>
<comment type="caution">
    <text evidence="1">The sequence shown here is derived from an EMBL/GenBank/DDBJ whole genome shotgun (WGS) entry which is preliminary data.</text>
</comment>
<sequence>MPTIVKPSGETQVVDEVQVLRDIAEGQSVPAAGLATTDTIAAEENQANLIALPPKKKEPTKAKLHRRQKLISLLKTFLSQVYQQSQWKKRYLKCQR</sequence>
<keyword evidence="2" id="KW-1185">Reference proteome</keyword>
<dbReference type="AlphaFoldDB" id="A0A392N3B6"/>
<reference evidence="1 2" key="1">
    <citation type="journal article" date="2018" name="Front. Plant Sci.">
        <title>Red Clover (Trifolium pratense) and Zigzag Clover (T. medium) - A Picture of Genomic Similarities and Differences.</title>
        <authorList>
            <person name="Dluhosova J."/>
            <person name="Istvanek J."/>
            <person name="Nedelnik J."/>
            <person name="Repkova J."/>
        </authorList>
    </citation>
    <scope>NUCLEOTIDE SEQUENCE [LARGE SCALE GENOMIC DNA]</scope>
    <source>
        <strain evidence="2">cv. 10/8</strain>
        <tissue evidence="1">Leaf</tissue>
    </source>
</reference>
<protein>
    <submittedName>
        <fullName evidence="1">Uncharacterized protein</fullName>
    </submittedName>
</protein>